<proteinExistence type="predicted"/>
<keyword evidence="2" id="KW-0378">Hydrolase</keyword>
<dbReference type="PANTHER" id="PTHR43046">
    <property type="entry name" value="GDP-MANNOSE MANNOSYL HYDROLASE"/>
    <property type="match status" value="1"/>
</dbReference>
<dbReference type="PANTHER" id="PTHR43046:SF14">
    <property type="entry name" value="MUTT_NUDIX FAMILY PROTEIN"/>
    <property type="match status" value="1"/>
</dbReference>
<organism evidence="4">
    <name type="scientific">hydrothermal vent metagenome</name>
    <dbReference type="NCBI Taxonomy" id="652676"/>
    <lineage>
        <taxon>unclassified sequences</taxon>
        <taxon>metagenomes</taxon>
        <taxon>ecological metagenomes</taxon>
    </lineage>
</organism>
<evidence type="ECO:0000313" key="4">
    <source>
        <dbReference type="EMBL" id="VAW23244.1"/>
    </source>
</evidence>
<accession>A0A3B0UT28</accession>
<gene>
    <name evidence="4" type="ORF">MNBD_ALPHA12-1490</name>
</gene>
<dbReference type="GO" id="GO:0016787">
    <property type="term" value="F:hydrolase activity"/>
    <property type="evidence" value="ECO:0007669"/>
    <property type="project" value="UniProtKB-KW"/>
</dbReference>
<comment type="cofactor">
    <cofactor evidence="1">
        <name>Mg(2+)</name>
        <dbReference type="ChEBI" id="CHEBI:18420"/>
    </cofactor>
</comment>
<dbReference type="AlphaFoldDB" id="A0A3B0UT28"/>
<evidence type="ECO:0000259" key="3">
    <source>
        <dbReference type="PROSITE" id="PS51462"/>
    </source>
</evidence>
<protein>
    <recommendedName>
        <fullName evidence="3">Nudix hydrolase domain-containing protein</fullName>
    </recommendedName>
</protein>
<dbReference type="InterPro" id="IPR015797">
    <property type="entry name" value="NUDIX_hydrolase-like_dom_sf"/>
</dbReference>
<dbReference type="PROSITE" id="PS51462">
    <property type="entry name" value="NUDIX"/>
    <property type="match status" value="1"/>
</dbReference>
<evidence type="ECO:0000256" key="1">
    <source>
        <dbReference type="ARBA" id="ARBA00001946"/>
    </source>
</evidence>
<dbReference type="Pfam" id="PF00293">
    <property type="entry name" value="NUDIX"/>
    <property type="match status" value="1"/>
</dbReference>
<dbReference type="Gene3D" id="3.90.79.10">
    <property type="entry name" value="Nucleoside Triphosphate Pyrophosphohydrolase"/>
    <property type="match status" value="1"/>
</dbReference>
<dbReference type="EMBL" id="UOEO01000227">
    <property type="protein sequence ID" value="VAW23244.1"/>
    <property type="molecule type" value="Genomic_DNA"/>
</dbReference>
<feature type="domain" description="Nudix hydrolase" evidence="3">
    <location>
        <begin position="1"/>
        <end position="116"/>
    </location>
</feature>
<sequence length="124" mass="14160">MIKDDKVFLVRHTYVPGWHFPGGGVELGQSCQASLGLEIFEETGYRLGGPGQLFNVYLQKSVSDRDHILVYKCYDFKLDTIFRPNAEIAEAGWFDRLELPSETTEATRRRLAEIFDGATVDELW</sequence>
<reference evidence="4" key="1">
    <citation type="submission" date="2018-06" db="EMBL/GenBank/DDBJ databases">
        <authorList>
            <person name="Zhirakovskaya E."/>
        </authorList>
    </citation>
    <scope>NUCLEOTIDE SEQUENCE</scope>
</reference>
<name>A0A3B0UT28_9ZZZZ</name>
<dbReference type="InterPro" id="IPR000086">
    <property type="entry name" value="NUDIX_hydrolase_dom"/>
</dbReference>
<dbReference type="SUPFAM" id="SSF55811">
    <property type="entry name" value="Nudix"/>
    <property type="match status" value="1"/>
</dbReference>
<evidence type="ECO:0000256" key="2">
    <source>
        <dbReference type="ARBA" id="ARBA00022801"/>
    </source>
</evidence>